<proteinExistence type="inferred from homology"/>
<dbReference type="PROSITE" id="PS00687">
    <property type="entry name" value="ALDEHYDE_DEHYDR_GLU"/>
    <property type="match status" value="1"/>
</dbReference>
<evidence type="ECO:0000256" key="3">
    <source>
        <dbReference type="ARBA" id="ARBA00023002"/>
    </source>
</evidence>
<dbReference type="EMBL" id="CAAALY010075606">
    <property type="protein sequence ID" value="VEL25682.1"/>
    <property type="molecule type" value="Genomic_DNA"/>
</dbReference>
<evidence type="ECO:0000256" key="2">
    <source>
        <dbReference type="ARBA" id="ARBA00019842"/>
    </source>
</evidence>
<dbReference type="SUPFAM" id="SSF53720">
    <property type="entry name" value="ALDH-like"/>
    <property type="match status" value="1"/>
</dbReference>
<dbReference type="Pfam" id="PF00171">
    <property type="entry name" value="Aldedh"/>
    <property type="match status" value="1"/>
</dbReference>
<organism evidence="8 9">
    <name type="scientific">Protopolystoma xenopodis</name>
    <dbReference type="NCBI Taxonomy" id="117903"/>
    <lineage>
        <taxon>Eukaryota</taxon>
        <taxon>Metazoa</taxon>
        <taxon>Spiralia</taxon>
        <taxon>Lophotrochozoa</taxon>
        <taxon>Platyhelminthes</taxon>
        <taxon>Monogenea</taxon>
        <taxon>Polyopisthocotylea</taxon>
        <taxon>Polystomatidea</taxon>
        <taxon>Polystomatidae</taxon>
        <taxon>Protopolystoma</taxon>
    </lineage>
</organism>
<feature type="domain" description="Aldehyde dehydrogenase" evidence="7">
    <location>
        <begin position="1"/>
        <end position="95"/>
    </location>
</feature>
<dbReference type="PANTHER" id="PTHR43353">
    <property type="entry name" value="SUCCINATE-SEMIALDEHYDE DEHYDROGENASE, MITOCHONDRIAL"/>
    <property type="match status" value="1"/>
</dbReference>
<dbReference type="AlphaFoldDB" id="A0A448X1S5"/>
<protein>
    <recommendedName>
        <fullName evidence="2">Succinate-semialdehyde dehydrogenase, mitochondrial</fullName>
        <ecNumber evidence="1">1.2.1.24</ecNumber>
    </recommendedName>
    <alternativeName>
        <fullName evidence="4">NAD(+)-dependent succinic semialdehyde dehydrogenase</fullName>
    </alternativeName>
</protein>
<dbReference type="InterPro" id="IPR016163">
    <property type="entry name" value="Ald_DH_C"/>
</dbReference>
<dbReference type="PROSITE" id="PS00070">
    <property type="entry name" value="ALDEHYDE_DEHYDR_CYS"/>
    <property type="match status" value="1"/>
</dbReference>
<comment type="caution">
    <text evidence="8">The sequence shown here is derived from an EMBL/GenBank/DDBJ whole genome shotgun (WGS) entry which is preliminary data.</text>
</comment>
<dbReference type="PANTHER" id="PTHR43353:SF5">
    <property type="entry name" value="SUCCINATE-SEMIALDEHYDE DEHYDROGENASE, MITOCHONDRIAL"/>
    <property type="match status" value="1"/>
</dbReference>
<evidence type="ECO:0000256" key="5">
    <source>
        <dbReference type="PROSITE-ProRule" id="PRU10007"/>
    </source>
</evidence>
<keyword evidence="9" id="KW-1185">Reference proteome</keyword>
<dbReference type="Proteomes" id="UP000784294">
    <property type="component" value="Unassembled WGS sequence"/>
</dbReference>
<dbReference type="InterPro" id="IPR016161">
    <property type="entry name" value="Ald_DH/histidinol_DH"/>
</dbReference>
<dbReference type="OrthoDB" id="310895at2759"/>
<evidence type="ECO:0000256" key="6">
    <source>
        <dbReference type="RuleBase" id="RU003345"/>
    </source>
</evidence>
<evidence type="ECO:0000259" key="7">
    <source>
        <dbReference type="Pfam" id="PF00171"/>
    </source>
</evidence>
<evidence type="ECO:0000256" key="4">
    <source>
        <dbReference type="ARBA" id="ARBA00030806"/>
    </source>
</evidence>
<evidence type="ECO:0000256" key="1">
    <source>
        <dbReference type="ARBA" id="ARBA00013051"/>
    </source>
</evidence>
<dbReference type="Gene3D" id="3.40.309.10">
    <property type="entry name" value="Aldehyde Dehydrogenase, Chain A, domain 2"/>
    <property type="match status" value="1"/>
</dbReference>
<name>A0A448X1S5_9PLAT</name>
<evidence type="ECO:0000313" key="8">
    <source>
        <dbReference type="EMBL" id="VEL25682.1"/>
    </source>
</evidence>
<feature type="active site" evidence="5">
    <location>
        <position position="7"/>
    </location>
</feature>
<accession>A0A448X1S5</accession>
<dbReference type="InterPro" id="IPR015590">
    <property type="entry name" value="Aldehyde_DH_dom"/>
</dbReference>
<dbReference type="InterPro" id="IPR029510">
    <property type="entry name" value="Ald_DH_CS_GLU"/>
</dbReference>
<dbReference type="InterPro" id="IPR016160">
    <property type="entry name" value="Ald_DH_CS_CYS"/>
</dbReference>
<keyword evidence="3 6" id="KW-0560">Oxidoreductase</keyword>
<evidence type="ECO:0000313" key="9">
    <source>
        <dbReference type="Proteomes" id="UP000784294"/>
    </source>
</evidence>
<dbReference type="EC" id="1.2.1.24" evidence="1"/>
<dbReference type="InterPro" id="IPR050740">
    <property type="entry name" value="Aldehyde_DH_Superfamily"/>
</dbReference>
<gene>
    <name evidence="8" type="ORF">PXEA_LOCUS19122</name>
</gene>
<dbReference type="GO" id="GO:0009450">
    <property type="term" value="P:gamma-aminobutyric acid catabolic process"/>
    <property type="evidence" value="ECO:0007669"/>
    <property type="project" value="TreeGrafter"/>
</dbReference>
<dbReference type="GO" id="GO:0004777">
    <property type="term" value="F:succinate-semialdehyde dehydrogenase (NAD+) activity"/>
    <property type="evidence" value="ECO:0007669"/>
    <property type="project" value="UniProtKB-EC"/>
</dbReference>
<comment type="similarity">
    <text evidence="6">Belongs to the aldehyde dehydrogenase family.</text>
</comment>
<reference evidence="8" key="1">
    <citation type="submission" date="2018-11" db="EMBL/GenBank/DDBJ databases">
        <authorList>
            <consortium name="Pathogen Informatics"/>
        </authorList>
    </citation>
    <scope>NUCLEOTIDE SEQUENCE</scope>
</reference>
<sequence length="105" mass="11639">MKHATLELGGNAPFIVFESANMDTVITAIMASKFRCSGQTCVCANRVFVHSSLYHDFITRLTDAVSRLRLGDGSQPNVDQGPLINSEALKKVRNITYYTSNRMII</sequence>